<evidence type="ECO:0000256" key="1">
    <source>
        <dbReference type="ARBA" id="ARBA00023235"/>
    </source>
</evidence>
<keyword evidence="1 2" id="KW-0413">Isomerase</keyword>
<dbReference type="AlphaFoldDB" id="E6PEA6"/>
<proteinExistence type="inferred from homology"/>
<dbReference type="InterPro" id="IPR042529">
    <property type="entry name" value="IF_2B-like_C"/>
</dbReference>
<comment type="caution">
    <text evidence="2">The sequence shown here is derived from an EMBL/GenBank/DDBJ whole genome shotgun (WGS) entry which is preliminary data.</text>
</comment>
<dbReference type="EMBL" id="CABL01000003">
    <property type="protein sequence ID" value="CBH74791.1"/>
    <property type="molecule type" value="Genomic_DNA"/>
</dbReference>
<dbReference type="InterPro" id="IPR000649">
    <property type="entry name" value="IF-2B-related"/>
</dbReference>
<dbReference type="Pfam" id="PF01008">
    <property type="entry name" value="IF-2B"/>
    <property type="match status" value="1"/>
</dbReference>
<dbReference type="Gene3D" id="3.40.50.10470">
    <property type="entry name" value="Translation initiation factor eif-2b, domain 2"/>
    <property type="match status" value="1"/>
</dbReference>
<dbReference type="NCBIfam" id="NF004326">
    <property type="entry name" value="PRK05720.1"/>
    <property type="match status" value="1"/>
</dbReference>
<evidence type="ECO:0000313" key="2">
    <source>
        <dbReference type="EMBL" id="CBH74791.1"/>
    </source>
</evidence>
<sequence length="343" mass="36032">MSEALEAVRFEDGSLQYLDQRVLPAEIRYERAHTCDEIVDAIVSLAVRGAPCIGVFAAYGIAVLRAAERDDRAFAAAAARVRSARPTAVNLAWAVDRVLAAEDMTREAIAVHEEQRSIDAAIAGNGVALFAKGARVLTHCNTGPIATGGYGTALGVLIAAQRAGLAPHVIVDETRPLLQGARLTYLECLRAGIDATLQVDGAAAMAMARGRVDAVIVGADRIARNGDTANKIGTYGLAVLAAHHSIPLYVAAPRSTFDFTIASGAEIPIEERAASEVTSFGGRQVAPEGARVFNPAFDVTPGHLVAAFVTEYGVLRPPYAESIASLAGRPHWSAIRSVEGSRA</sequence>
<dbReference type="EC" id="5.3.1.23" evidence="2"/>
<dbReference type="FunFam" id="3.40.50.10470:FF:000006">
    <property type="entry name" value="Methylthioribose-1-phosphate isomerase"/>
    <property type="match status" value="1"/>
</dbReference>
<dbReference type="HAMAP" id="MF_01678">
    <property type="entry name" value="Salvage_MtnA"/>
    <property type="match status" value="1"/>
</dbReference>
<dbReference type="GO" id="GO:0046523">
    <property type="term" value="F:S-methyl-5-thioribose-1-phosphate isomerase activity"/>
    <property type="evidence" value="ECO:0007669"/>
    <property type="project" value="UniProtKB-EC"/>
</dbReference>
<protein>
    <submittedName>
        <fullName evidence="2">Methylthioribose-1-phosphate isomerase (Methionine salvage pathway)</fullName>
        <ecNumber evidence="2">5.3.1.23</ecNumber>
    </submittedName>
</protein>
<dbReference type="NCBIfam" id="TIGR00512">
    <property type="entry name" value="salvage_mtnA"/>
    <property type="match status" value="1"/>
</dbReference>
<dbReference type="InterPro" id="IPR027363">
    <property type="entry name" value="M1Pi_N"/>
</dbReference>
<accession>E6PEA6</accession>
<dbReference type="InterPro" id="IPR005251">
    <property type="entry name" value="IF-M1Pi"/>
</dbReference>
<dbReference type="GO" id="GO:0019509">
    <property type="term" value="P:L-methionine salvage from methylthioadenosine"/>
    <property type="evidence" value="ECO:0007669"/>
    <property type="project" value="TreeGrafter"/>
</dbReference>
<gene>
    <name evidence="2" type="primary">mtnA</name>
    <name evidence="2" type="ORF">CARN1_0422</name>
</gene>
<dbReference type="SUPFAM" id="SSF100950">
    <property type="entry name" value="NagB/RpiA/CoA transferase-like"/>
    <property type="match status" value="1"/>
</dbReference>
<dbReference type="InterPro" id="IPR011559">
    <property type="entry name" value="Initiation_fac_2B_a/b/d"/>
</dbReference>
<organism evidence="2">
    <name type="scientific">mine drainage metagenome</name>
    <dbReference type="NCBI Taxonomy" id="410659"/>
    <lineage>
        <taxon>unclassified sequences</taxon>
        <taxon>metagenomes</taxon>
        <taxon>ecological metagenomes</taxon>
    </lineage>
</organism>
<dbReference type="PANTHER" id="PTHR43475:SF1">
    <property type="entry name" value="METHYLTHIORIBOSE-1-PHOSPHATE ISOMERASE"/>
    <property type="match status" value="1"/>
</dbReference>
<dbReference type="Gene3D" id="1.20.120.420">
    <property type="entry name" value="translation initiation factor eif-2b, domain 1"/>
    <property type="match status" value="1"/>
</dbReference>
<dbReference type="NCBIfam" id="TIGR00524">
    <property type="entry name" value="eIF-2B_rel"/>
    <property type="match status" value="1"/>
</dbReference>
<reference evidence="2" key="1">
    <citation type="submission" date="2009-10" db="EMBL/GenBank/DDBJ databases">
        <title>Diversity of trophic interactions inside an arsenic-rich microbial ecosystem.</title>
        <authorList>
            <person name="Bertin P.N."/>
            <person name="Heinrich-Salmeron A."/>
            <person name="Pelletier E."/>
            <person name="Goulhen-Chollet F."/>
            <person name="Arsene-Ploetze F."/>
            <person name="Gallien S."/>
            <person name="Calteau A."/>
            <person name="Vallenet D."/>
            <person name="Casiot C."/>
            <person name="Chane-Woon-Ming B."/>
            <person name="Giloteaux L."/>
            <person name="Barakat M."/>
            <person name="Bonnefoy V."/>
            <person name="Bruneel O."/>
            <person name="Chandler M."/>
            <person name="Cleiss J."/>
            <person name="Duran R."/>
            <person name="Elbaz-Poulichet F."/>
            <person name="Fonknechten N."/>
            <person name="Lauga B."/>
            <person name="Mornico D."/>
            <person name="Ortet P."/>
            <person name="Schaeffer C."/>
            <person name="Siguier P."/>
            <person name="Alexander Thil Smith A."/>
            <person name="Van Dorsselaer A."/>
            <person name="Weissenbach J."/>
            <person name="Medigue C."/>
            <person name="Le Paslier D."/>
        </authorList>
    </citation>
    <scope>NUCLEOTIDE SEQUENCE</scope>
</reference>
<dbReference type="PANTHER" id="PTHR43475">
    <property type="entry name" value="METHYLTHIORIBOSE-1-PHOSPHATE ISOMERASE"/>
    <property type="match status" value="1"/>
</dbReference>
<name>E6PEA6_9ZZZZ</name>
<dbReference type="InterPro" id="IPR037171">
    <property type="entry name" value="NagB/RpiA_transferase-like"/>
</dbReference>